<dbReference type="PANTHER" id="PTHR22642:SF21">
    <property type="entry name" value="PERIPLASMIC PROTEIN"/>
    <property type="match status" value="1"/>
</dbReference>
<evidence type="ECO:0000259" key="1">
    <source>
        <dbReference type="Pfam" id="PF07969"/>
    </source>
</evidence>
<proteinExistence type="predicted"/>
<accession>A0ABT0UFN9</accession>
<dbReference type="Proteomes" id="UP001431429">
    <property type="component" value="Unassembled WGS sequence"/>
</dbReference>
<dbReference type="Gene3D" id="3.20.20.140">
    <property type="entry name" value="Metal-dependent hydrolases"/>
    <property type="match status" value="1"/>
</dbReference>
<dbReference type="SUPFAM" id="SSF51556">
    <property type="entry name" value="Metallo-dependent hydrolases"/>
    <property type="match status" value="1"/>
</dbReference>
<dbReference type="CDD" id="cd01300">
    <property type="entry name" value="YtcJ_like"/>
    <property type="match status" value="1"/>
</dbReference>
<dbReference type="EMBL" id="JAMQAW010000001">
    <property type="protein sequence ID" value="MCM2386814.1"/>
    <property type="molecule type" value="Genomic_DNA"/>
</dbReference>
<dbReference type="SUPFAM" id="SSF51338">
    <property type="entry name" value="Composite domain of metallo-dependent hydrolases"/>
    <property type="match status" value="1"/>
</dbReference>
<feature type="domain" description="Amidohydrolase 3" evidence="1">
    <location>
        <begin position="61"/>
        <end position="543"/>
    </location>
</feature>
<evidence type="ECO:0000313" key="3">
    <source>
        <dbReference type="Proteomes" id="UP001431429"/>
    </source>
</evidence>
<gene>
    <name evidence="2" type="ORF">NBG84_00550</name>
</gene>
<keyword evidence="3" id="KW-1185">Reference proteome</keyword>
<dbReference type="InterPro" id="IPR032466">
    <property type="entry name" value="Metal_Hydrolase"/>
</dbReference>
<dbReference type="InterPro" id="IPR013108">
    <property type="entry name" value="Amidohydro_3"/>
</dbReference>
<dbReference type="InterPro" id="IPR033932">
    <property type="entry name" value="YtcJ-like"/>
</dbReference>
<comment type="caution">
    <text evidence="2">The sequence shown here is derived from an EMBL/GenBank/DDBJ whole genome shotgun (WGS) entry which is preliminary data.</text>
</comment>
<evidence type="ECO:0000313" key="2">
    <source>
        <dbReference type="EMBL" id="MCM2386814.1"/>
    </source>
</evidence>
<reference evidence="2" key="1">
    <citation type="submission" date="2022-06" db="EMBL/GenBank/DDBJ databases">
        <title>Genome public.</title>
        <authorList>
            <person name="Sun Q."/>
        </authorList>
    </citation>
    <scope>NUCLEOTIDE SEQUENCE</scope>
    <source>
        <strain evidence="2">CWNU-1</strain>
    </source>
</reference>
<dbReference type="Gene3D" id="2.30.40.10">
    <property type="entry name" value="Urease, subunit C, domain 1"/>
    <property type="match status" value="1"/>
</dbReference>
<dbReference type="Gene3D" id="3.10.310.70">
    <property type="match status" value="1"/>
</dbReference>
<dbReference type="InterPro" id="IPR011059">
    <property type="entry name" value="Metal-dep_hydrolase_composite"/>
</dbReference>
<dbReference type="Pfam" id="PF07969">
    <property type="entry name" value="Amidohydro_3"/>
    <property type="match status" value="1"/>
</dbReference>
<dbReference type="PANTHER" id="PTHR22642">
    <property type="entry name" value="IMIDAZOLONEPROPIONASE"/>
    <property type="match status" value="1"/>
</dbReference>
<protein>
    <submittedName>
        <fullName evidence="2">Amidohydrolase</fullName>
    </submittedName>
</protein>
<name>A0ABT0UFN9_9ACTN</name>
<dbReference type="RefSeq" id="WP_250917179.1">
    <property type="nucleotide sequence ID" value="NZ_JAMQAW010000001.1"/>
</dbReference>
<organism evidence="2 3">
    <name type="scientific">Streptomyces albipurpureus</name>
    <dbReference type="NCBI Taxonomy" id="2897419"/>
    <lineage>
        <taxon>Bacteria</taxon>
        <taxon>Bacillati</taxon>
        <taxon>Actinomycetota</taxon>
        <taxon>Actinomycetes</taxon>
        <taxon>Kitasatosporales</taxon>
        <taxon>Streptomycetaceae</taxon>
        <taxon>Streptomyces</taxon>
    </lineage>
</organism>
<sequence>MSTAQPPNALPDLVLLNGRVTTMSTDEQYAEVEAIAITGERVSAIGTSREIEDLAGPGTTVVDLAGRRVVPGLIDSHVHIVRAGRTWRDEVRWEDELSLESGLAAITRRAAERPAGSWIRVIGGWHPAQFPENRGPSREELDQAAPNNPVYVQFLYDWAVLNTAAMRELGVDSALVTQLGEEGFKTASFETDSDGELTGKVNGTPLMEWFYRRMPSPTLEEQIASTAEMSRELNRLGITGAIDGGGFNSGPAAYPAIRETWRRGELTVRTRLAVHAERAGTEQEDLAGYLRFTPLDVGDGMLRVIGSGEVALYRTVDKIAHPVVIDDEVREQLLGMFTDLAANRWTVHTHAHHHETIDAVLTAWEQVHAEHDISALRWSLVHAEPLKQVDVDRIEALGAGVLAQGLFRFQGDEAITAWGAETVAEAPPMRTLIERGIPLGLGSDAMRVASYNPFATLAWFLNGRTVTGNDTLAPQHLLTREEAMRGYTASGAWFSFEENERGRLEPGLLADLAVLSDDFFTVAEEVIPRIESVLTFVGGRVVHTAKPFADIAIAAPAPQGVSRA</sequence>